<dbReference type="InterPro" id="IPR001451">
    <property type="entry name" value="Hexapep"/>
</dbReference>
<name>A0A3B1CPH4_9ZZZZ</name>
<dbReference type="AlphaFoldDB" id="A0A3B1CPH4"/>
<dbReference type="SUPFAM" id="SSF51161">
    <property type="entry name" value="Trimeric LpxA-like enzymes"/>
    <property type="match status" value="1"/>
</dbReference>
<dbReference type="Gene3D" id="2.160.10.10">
    <property type="entry name" value="Hexapeptide repeat proteins"/>
    <property type="match status" value="1"/>
</dbReference>
<dbReference type="InterPro" id="IPR011004">
    <property type="entry name" value="Trimer_LpxA-like_sf"/>
</dbReference>
<dbReference type="PANTHER" id="PTHR13061">
    <property type="entry name" value="DYNACTIN SUBUNIT P25"/>
    <property type="match status" value="1"/>
</dbReference>
<gene>
    <name evidence="1" type="ORF">MNBD_NITROSPIRAE01-2155</name>
</gene>
<reference evidence="1" key="1">
    <citation type="submission" date="2018-06" db="EMBL/GenBank/DDBJ databases">
        <authorList>
            <person name="Zhirakovskaya E."/>
        </authorList>
    </citation>
    <scope>NUCLEOTIDE SEQUENCE</scope>
</reference>
<dbReference type="Pfam" id="PF00132">
    <property type="entry name" value="Hexapep"/>
    <property type="match status" value="1"/>
</dbReference>
<organism evidence="1">
    <name type="scientific">hydrothermal vent metagenome</name>
    <dbReference type="NCBI Taxonomy" id="652676"/>
    <lineage>
        <taxon>unclassified sequences</taxon>
        <taxon>metagenomes</taxon>
        <taxon>ecological metagenomes</taxon>
    </lineage>
</organism>
<dbReference type="GO" id="GO:0004089">
    <property type="term" value="F:carbonate dehydratase activity"/>
    <property type="evidence" value="ECO:0007669"/>
    <property type="project" value="UniProtKB-EC"/>
</dbReference>
<proteinExistence type="predicted"/>
<accession>A0A3B1CPH4</accession>
<dbReference type="EC" id="4.2.1.1" evidence="1"/>
<dbReference type="CDD" id="cd04645">
    <property type="entry name" value="LbH_gamma_CA_like"/>
    <property type="match status" value="1"/>
</dbReference>
<dbReference type="PANTHER" id="PTHR13061:SF29">
    <property type="entry name" value="GAMMA CARBONIC ANHYDRASE-LIKE 1, MITOCHONDRIAL-RELATED"/>
    <property type="match status" value="1"/>
</dbReference>
<protein>
    <submittedName>
        <fullName evidence="1">Carbonic anhydrase, gamma class</fullName>
        <ecNumber evidence="1">4.2.1.1</ecNumber>
    </submittedName>
</protein>
<dbReference type="InterPro" id="IPR047324">
    <property type="entry name" value="LbH_gamma_CA-like"/>
</dbReference>
<keyword evidence="1" id="KW-0456">Lyase</keyword>
<evidence type="ECO:0000313" key="1">
    <source>
        <dbReference type="EMBL" id="VAX32446.1"/>
    </source>
</evidence>
<sequence length="177" mass="18789">MIQSFLDIFPTIPSSVFIAPSADVIGDVVLGEESSVWFGTVIRGDVHYIRIGARTNIQDLSMLHVTRKTHPLVIGNEVTVGHHVTLHGCTVKDRVLVGMGAVILDGAVVGENAMVGAGALVTQGMEIPPGSLAFGNPAKVRRPLKPEELSFLSQSAQNYVDLAGVYLSASLSKIESQ</sequence>
<dbReference type="InterPro" id="IPR050484">
    <property type="entry name" value="Transf_Hexapept/Carb_Anhydrase"/>
</dbReference>
<dbReference type="EMBL" id="UOGF01000089">
    <property type="protein sequence ID" value="VAX32446.1"/>
    <property type="molecule type" value="Genomic_DNA"/>
</dbReference>